<keyword evidence="13" id="KW-1185">Reference proteome</keyword>
<keyword evidence="10" id="KW-0460">Magnesium</keyword>
<dbReference type="PANTHER" id="PTHR11130">
    <property type="entry name" value="GLUTATHIONE SYNTHETASE"/>
    <property type="match status" value="1"/>
</dbReference>
<comment type="caution">
    <text evidence="12">The sequence shown here is derived from an EMBL/GenBank/DDBJ whole genome shotgun (WGS) entry which is preliminary data.</text>
</comment>
<evidence type="ECO:0000259" key="11">
    <source>
        <dbReference type="Pfam" id="PF03199"/>
    </source>
</evidence>
<dbReference type="PANTHER" id="PTHR11130:SF2">
    <property type="entry name" value="GLUTATHIONE SYNTHETASE"/>
    <property type="match status" value="1"/>
</dbReference>
<evidence type="ECO:0000256" key="8">
    <source>
        <dbReference type="ARBA" id="ARBA00022741"/>
    </source>
</evidence>
<keyword evidence="5" id="KW-0436">Ligase</keyword>
<evidence type="ECO:0000256" key="1">
    <source>
        <dbReference type="ARBA" id="ARBA00001946"/>
    </source>
</evidence>
<keyword evidence="9" id="KW-0067">ATP-binding</keyword>
<evidence type="ECO:0000313" key="13">
    <source>
        <dbReference type="Proteomes" id="UP001054889"/>
    </source>
</evidence>
<evidence type="ECO:0000256" key="7">
    <source>
        <dbReference type="ARBA" id="ARBA00022723"/>
    </source>
</evidence>
<dbReference type="GO" id="GO:0005829">
    <property type="term" value="C:cytosol"/>
    <property type="evidence" value="ECO:0007669"/>
    <property type="project" value="TreeGrafter"/>
</dbReference>
<keyword evidence="7" id="KW-0479">Metal-binding</keyword>
<organism evidence="12 13">
    <name type="scientific">Eleusine coracana subsp. coracana</name>
    <dbReference type="NCBI Taxonomy" id="191504"/>
    <lineage>
        <taxon>Eukaryota</taxon>
        <taxon>Viridiplantae</taxon>
        <taxon>Streptophyta</taxon>
        <taxon>Embryophyta</taxon>
        <taxon>Tracheophyta</taxon>
        <taxon>Spermatophyta</taxon>
        <taxon>Magnoliopsida</taxon>
        <taxon>Liliopsida</taxon>
        <taxon>Poales</taxon>
        <taxon>Poaceae</taxon>
        <taxon>PACMAD clade</taxon>
        <taxon>Chloridoideae</taxon>
        <taxon>Cynodonteae</taxon>
        <taxon>Eleusininae</taxon>
        <taxon>Eleusine</taxon>
    </lineage>
</organism>
<dbReference type="SUPFAM" id="SSF56059">
    <property type="entry name" value="Glutathione synthetase ATP-binding domain-like"/>
    <property type="match status" value="1"/>
</dbReference>
<keyword evidence="8" id="KW-0547">Nucleotide-binding</keyword>
<evidence type="ECO:0000256" key="10">
    <source>
        <dbReference type="ARBA" id="ARBA00022842"/>
    </source>
</evidence>
<comment type="similarity">
    <text evidence="3">Belongs to the eukaryotic GSH synthase family.</text>
</comment>
<evidence type="ECO:0000256" key="2">
    <source>
        <dbReference type="ARBA" id="ARBA00004965"/>
    </source>
</evidence>
<keyword evidence="6" id="KW-0317">Glutathione biosynthesis</keyword>
<dbReference type="InterPro" id="IPR016185">
    <property type="entry name" value="PreATP-grasp_dom_sf"/>
</dbReference>
<accession>A0AAV5FJU0</accession>
<dbReference type="InterPro" id="IPR037013">
    <property type="entry name" value="GSH-S_sub-bd_sf"/>
</dbReference>
<dbReference type="InterPro" id="IPR014042">
    <property type="entry name" value="Glutathione_synthase_a-hlx"/>
</dbReference>
<comment type="pathway">
    <text evidence="2">Sulfur metabolism; glutathione biosynthesis; glutathione from L-cysteine and L-glutamate: step 2/2.</text>
</comment>
<dbReference type="Gene3D" id="3.40.50.1760">
    <property type="entry name" value="Glutathione synthase, substrate-binding domain superfamily, eukaryotic"/>
    <property type="match status" value="1"/>
</dbReference>
<evidence type="ECO:0000256" key="9">
    <source>
        <dbReference type="ARBA" id="ARBA00022840"/>
    </source>
</evidence>
<comment type="cofactor">
    <cofactor evidence="1">
        <name>Mg(2+)</name>
        <dbReference type="ChEBI" id="CHEBI:18420"/>
    </cofactor>
</comment>
<dbReference type="EC" id="6.3.2.3" evidence="4"/>
<dbReference type="InterPro" id="IPR005615">
    <property type="entry name" value="Glutathione_synthase"/>
</dbReference>
<evidence type="ECO:0000256" key="3">
    <source>
        <dbReference type="ARBA" id="ARBA00010385"/>
    </source>
</evidence>
<dbReference type="EMBL" id="BQKI01000086">
    <property type="protein sequence ID" value="GJN34887.1"/>
    <property type="molecule type" value="Genomic_DNA"/>
</dbReference>
<evidence type="ECO:0000256" key="5">
    <source>
        <dbReference type="ARBA" id="ARBA00022598"/>
    </source>
</evidence>
<evidence type="ECO:0000256" key="6">
    <source>
        <dbReference type="ARBA" id="ARBA00022684"/>
    </source>
</evidence>
<reference evidence="12" key="2">
    <citation type="submission" date="2021-12" db="EMBL/GenBank/DDBJ databases">
        <title>Resequencing data analysis of finger millet.</title>
        <authorList>
            <person name="Hatakeyama M."/>
            <person name="Aluri S."/>
            <person name="Balachadran M.T."/>
            <person name="Sivarajan S.R."/>
            <person name="Poveda L."/>
            <person name="Shimizu-Inatsugi R."/>
            <person name="Schlapbach R."/>
            <person name="Sreeman S.M."/>
            <person name="Shimizu K.K."/>
        </authorList>
    </citation>
    <scope>NUCLEOTIDE SEQUENCE</scope>
</reference>
<gene>
    <name evidence="12" type="primary">gb23589</name>
    <name evidence="12" type="ORF">PR202_gb23589</name>
</gene>
<dbReference type="InterPro" id="IPR004887">
    <property type="entry name" value="GSH_synth_subst-bd"/>
</dbReference>
<dbReference type="GO" id="GO:0046872">
    <property type="term" value="F:metal ion binding"/>
    <property type="evidence" value="ECO:0007669"/>
    <property type="project" value="UniProtKB-KW"/>
</dbReference>
<dbReference type="Gene3D" id="1.10.1080.10">
    <property type="entry name" value="Glutathione Synthetase, Chain A, domain 3"/>
    <property type="match status" value="1"/>
</dbReference>
<name>A0AAV5FJU0_ELECO</name>
<dbReference type="AlphaFoldDB" id="A0AAV5FJU0"/>
<feature type="domain" description="Glutathione synthase substrate-binding" evidence="11">
    <location>
        <begin position="168"/>
        <end position="216"/>
    </location>
</feature>
<dbReference type="SUPFAM" id="SSF52440">
    <property type="entry name" value="PreATP-grasp domain"/>
    <property type="match status" value="1"/>
</dbReference>
<proteinExistence type="inferred from homology"/>
<dbReference type="Proteomes" id="UP001054889">
    <property type="component" value="Unassembled WGS sequence"/>
</dbReference>
<evidence type="ECO:0000313" key="12">
    <source>
        <dbReference type="EMBL" id="GJN34887.1"/>
    </source>
</evidence>
<reference evidence="12" key="1">
    <citation type="journal article" date="2018" name="DNA Res.">
        <title>Multiple hybrid de novo genome assembly of finger millet, an orphan allotetraploid crop.</title>
        <authorList>
            <person name="Hatakeyama M."/>
            <person name="Aluri S."/>
            <person name="Balachadran M.T."/>
            <person name="Sivarajan S.R."/>
            <person name="Patrignani A."/>
            <person name="Gruter S."/>
            <person name="Poveda L."/>
            <person name="Shimizu-Inatsugi R."/>
            <person name="Baeten J."/>
            <person name="Francoijs K.J."/>
            <person name="Nataraja K.N."/>
            <person name="Reddy Y.A.N."/>
            <person name="Phadnis S."/>
            <person name="Ravikumar R.L."/>
            <person name="Schlapbach R."/>
            <person name="Sreeman S.M."/>
            <person name="Shimizu K.K."/>
        </authorList>
    </citation>
    <scope>NUCLEOTIDE SEQUENCE</scope>
</reference>
<protein>
    <recommendedName>
        <fullName evidence="4">glutathione synthase</fullName>
        <ecNumber evidence="4">6.3.2.3</ecNumber>
    </recommendedName>
</protein>
<sequence>MNRTQELLNPTPDQTLLWTFCRDQQQSLVLVWFMLHSLFSQHSFQNPIGSRRVSWLPFLTSLWIVLAWMEVSCKILCLSKTSEVDDFTSRLLEIHKKMMLINKEEGNISHEAIVLIFSIKYFKLCNICTYCCRTLINQYGNLLSLDPKRVPSNAASSQFAEALAKAWAEYNVERKTLSQVEAEGQVLPDGTLMVDGRKVAVVYYRAGYTPNDYPSEAV</sequence>
<evidence type="ECO:0000256" key="4">
    <source>
        <dbReference type="ARBA" id="ARBA00012214"/>
    </source>
</evidence>
<dbReference type="Pfam" id="PF03199">
    <property type="entry name" value="GSH_synthase"/>
    <property type="match status" value="1"/>
</dbReference>
<dbReference type="GO" id="GO:0005524">
    <property type="term" value="F:ATP binding"/>
    <property type="evidence" value="ECO:0007669"/>
    <property type="project" value="UniProtKB-KW"/>
</dbReference>
<dbReference type="GO" id="GO:0043295">
    <property type="term" value="F:glutathione binding"/>
    <property type="evidence" value="ECO:0007669"/>
    <property type="project" value="TreeGrafter"/>
</dbReference>
<dbReference type="GO" id="GO:0004363">
    <property type="term" value="F:glutathione synthase activity"/>
    <property type="evidence" value="ECO:0007669"/>
    <property type="project" value="UniProtKB-EC"/>
</dbReference>